<gene>
    <name evidence="3" type="primary">ABSGL_08985.1 scaffold 10666</name>
</gene>
<keyword evidence="1" id="KW-1133">Transmembrane helix</keyword>
<dbReference type="STRING" id="4829.A0A168PXY7"/>
<keyword evidence="4" id="KW-1185">Reference proteome</keyword>
<protein>
    <recommendedName>
        <fullName evidence="2">Methyltransferase domain-containing protein</fullName>
    </recommendedName>
</protein>
<evidence type="ECO:0000313" key="3">
    <source>
        <dbReference type="EMBL" id="SAM03167.1"/>
    </source>
</evidence>
<dbReference type="OMA" id="VCDFYVQ"/>
<dbReference type="InterPro" id="IPR041698">
    <property type="entry name" value="Methyltransf_25"/>
</dbReference>
<feature type="transmembrane region" description="Helical" evidence="1">
    <location>
        <begin position="40"/>
        <end position="59"/>
    </location>
</feature>
<dbReference type="Pfam" id="PF13649">
    <property type="entry name" value="Methyltransf_25"/>
    <property type="match status" value="1"/>
</dbReference>
<evidence type="ECO:0000259" key="2">
    <source>
        <dbReference type="Pfam" id="PF13649"/>
    </source>
</evidence>
<reference evidence="3" key="1">
    <citation type="submission" date="2016-04" db="EMBL/GenBank/DDBJ databases">
        <authorList>
            <person name="Evans L.H."/>
            <person name="Alamgir A."/>
            <person name="Owens N."/>
            <person name="Weber N.D."/>
            <person name="Virtaneva K."/>
            <person name="Barbian K."/>
            <person name="Babar A."/>
            <person name="Rosenke K."/>
        </authorList>
    </citation>
    <scope>NUCLEOTIDE SEQUENCE [LARGE SCALE GENOMIC DNA]</scope>
    <source>
        <strain evidence="3">CBS 101.48</strain>
    </source>
</reference>
<feature type="domain" description="Methyltransferase" evidence="2">
    <location>
        <begin position="136"/>
        <end position="236"/>
    </location>
</feature>
<organism evidence="3">
    <name type="scientific">Absidia glauca</name>
    <name type="common">Pin mould</name>
    <dbReference type="NCBI Taxonomy" id="4829"/>
    <lineage>
        <taxon>Eukaryota</taxon>
        <taxon>Fungi</taxon>
        <taxon>Fungi incertae sedis</taxon>
        <taxon>Mucoromycota</taxon>
        <taxon>Mucoromycotina</taxon>
        <taxon>Mucoromycetes</taxon>
        <taxon>Mucorales</taxon>
        <taxon>Cunninghamellaceae</taxon>
        <taxon>Absidia</taxon>
    </lineage>
</organism>
<dbReference type="OrthoDB" id="10253390at2759"/>
<keyword evidence="1" id="KW-0812">Transmembrane</keyword>
<sequence>MTAHKKQQLRFVWIPLCMGLTHLTLKGPLVLQPFFDQYRWAHALMLSVVGTLVSLVVGWQTIKTPLMFMYSCFFKPLGKHQNLQGRLESFYQDQASIYDQSRASLLRGRKTMLKLCAAQLKNQMANSIHQGKPIWVDLGGGTGWNIEQMHLSFPVDQFEHIYLVDLTPSLCQVAQNRFAERGWTNVTVLCQDASSFQASYSLEGRVQLVTMSYSLSMMDMYYPVVDRVQSLLAPEGIVGVCDFYVSGRSPPSNKSSSSHHNRHCNWLTRYFWQMWFDLDHIQLAPGRRDYLEYKFGTIKSLNRRNHFIIPYLIQIPYYVWLGCAKSSPSDATLLPLLEEDDGSSWTSSKSGTSSPTYTPHAALVMAYQQRRKEKQWRLDYDPDSPCHTQFRSYIYAFTWEDPRVDLEFLNLNKDDVLFVISSAGDNALEYALKGPKRIHCVDMNPCQNHLLELKLASISSLSYEDFWRMFGEGRHPHFGTLLQDQISPHLSGYAFQYWSQHSDRFSHKFYKTGYSGLALSIFEWWVRMNGLSNAVQKMCHATTIEEQQAIWTEQIRPSIFSPMIRKILNNPMFMWNALGVPMNQMNMFLQECTTQEYIENTLDPIASHSLLSTDQYFYYLCMMQRYHPQSCPSYLTREGFDTLRSPGALDCFRLHTDSILNVLHTLPDNYLTRLVVMDHMDWFDPTDHDELTREIQQMARALQTDGQVYWRSAGTKPWYNRIFEENGFVVEPLGVRQQNKAIDRVNMYASFYRGTKKTN</sequence>
<keyword evidence="1" id="KW-0472">Membrane</keyword>
<dbReference type="InterPro" id="IPR029063">
    <property type="entry name" value="SAM-dependent_MTases_sf"/>
</dbReference>
<dbReference type="PANTHER" id="PTHR47473:SF1">
    <property type="entry name" value="METHYLTRANSFERASE DOMAIN-CONTAINING PROTEIN"/>
    <property type="match status" value="1"/>
</dbReference>
<dbReference type="Gene3D" id="3.40.50.150">
    <property type="entry name" value="Vaccinia Virus protein VP39"/>
    <property type="match status" value="1"/>
</dbReference>
<dbReference type="InParanoid" id="A0A168PXY7"/>
<evidence type="ECO:0000256" key="1">
    <source>
        <dbReference type="SAM" id="Phobius"/>
    </source>
</evidence>
<accession>A0A168PXY7</accession>
<name>A0A168PXY7_ABSGL</name>
<proteinExistence type="predicted"/>
<evidence type="ECO:0000313" key="4">
    <source>
        <dbReference type="Proteomes" id="UP000078561"/>
    </source>
</evidence>
<dbReference type="CDD" id="cd02440">
    <property type="entry name" value="AdoMet_MTases"/>
    <property type="match status" value="1"/>
</dbReference>
<dbReference type="AlphaFoldDB" id="A0A168PXY7"/>
<dbReference type="InterPro" id="IPR021829">
    <property type="entry name" value="DUF3419"/>
</dbReference>
<dbReference type="Pfam" id="PF11899">
    <property type="entry name" value="DUF3419"/>
    <property type="match status" value="1"/>
</dbReference>
<dbReference type="SUPFAM" id="SSF53335">
    <property type="entry name" value="S-adenosyl-L-methionine-dependent methyltransferases"/>
    <property type="match status" value="1"/>
</dbReference>
<dbReference type="EMBL" id="LT554066">
    <property type="protein sequence ID" value="SAM03167.1"/>
    <property type="molecule type" value="Genomic_DNA"/>
</dbReference>
<dbReference type="PANTHER" id="PTHR47473">
    <property type="entry name" value="BTA1P"/>
    <property type="match status" value="1"/>
</dbReference>
<dbReference type="Proteomes" id="UP000078561">
    <property type="component" value="Unassembled WGS sequence"/>
</dbReference>